<feature type="transmembrane region" description="Helical" evidence="1">
    <location>
        <begin position="21"/>
        <end position="41"/>
    </location>
</feature>
<feature type="transmembrane region" description="Helical" evidence="1">
    <location>
        <begin position="164"/>
        <end position="183"/>
    </location>
</feature>
<protein>
    <recommendedName>
        <fullName evidence="4">O-antigen ligase domain-containing protein</fullName>
    </recommendedName>
</protein>
<gene>
    <name evidence="2" type="ORF">SYK_21190</name>
</gene>
<feature type="transmembrane region" description="Helical" evidence="1">
    <location>
        <begin position="47"/>
        <end position="63"/>
    </location>
</feature>
<feature type="transmembrane region" description="Helical" evidence="1">
    <location>
        <begin position="269"/>
        <end position="290"/>
    </location>
</feature>
<evidence type="ECO:0000256" key="1">
    <source>
        <dbReference type="SAM" id="Phobius"/>
    </source>
</evidence>
<feature type="transmembrane region" description="Helical" evidence="1">
    <location>
        <begin position="239"/>
        <end position="257"/>
    </location>
</feature>
<accession>A0ABN6S3G5</accession>
<keyword evidence="1" id="KW-0472">Membrane</keyword>
<evidence type="ECO:0000313" key="2">
    <source>
        <dbReference type="EMBL" id="BDQ37759.1"/>
    </source>
</evidence>
<reference evidence="2 3" key="1">
    <citation type="submission" date="2022-08" db="EMBL/GenBank/DDBJ databases">
        <title>Genome Sequence of the sulphate-reducing bacterium, Pseudodesulfovibrio sp. SYK.</title>
        <authorList>
            <person name="Kondo R."/>
            <person name="Kataoka T."/>
        </authorList>
    </citation>
    <scope>NUCLEOTIDE SEQUENCE [LARGE SCALE GENOMIC DNA]</scope>
    <source>
        <strain evidence="2 3">SYK</strain>
    </source>
</reference>
<sequence length="428" mass="46663">MRMKQEQPVSGAATRLAPFPLAIAYVAVPLVAVLSVFMPSTRPVSPVLPWLLLAGVGVIYAMLFRRSGARLKKRFFFEVGMFITLVFIVVKNGQDLIHQLKIFVPVVVELTPVVMLVFCFLWIITFGLPDRADFQRYGGLLGLLCLIDLAVEASIYHSAPVTRWIGNIDILAGLLLLSLCASLRCGENDGGVYEPDQGRPVWRFLILLGIAATLSRTGLFAAGWIFLCFGRGSKTIRTVVLLAFLLLIGVTFLLPTTSSEAVRYVDYWLWAKSLSLFVSDPMLLLTGLPLTKALPLTFPPGMAGLWEAATGSLALMGAHLPQVSAFWLRLVLGWGMILPGLCLVVLFVLLYRRMSRLGAGLFVVLFTLGMVVPLLFDPSLGVATGLAFFLALSSPAPLPNVRTASVTDFSSGPAADHDPVVEWDMRPL</sequence>
<organism evidence="2 3">
    <name type="scientific">Pseudodesulfovibrio nedwellii</name>
    <dbReference type="NCBI Taxonomy" id="2973072"/>
    <lineage>
        <taxon>Bacteria</taxon>
        <taxon>Pseudomonadati</taxon>
        <taxon>Thermodesulfobacteriota</taxon>
        <taxon>Desulfovibrionia</taxon>
        <taxon>Desulfovibrionales</taxon>
        <taxon>Desulfovibrionaceae</taxon>
    </lineage>
</organism>
<evidence type="ECO:0008006" key="4">
    <source>
        <dbReference type="Google" id="ProtNLM"/>
    </source>
</evidence>
<feature type="transmembrane region" description="Helical" evidence="1">
    <location>
        <begin position="204"/>
        <end position="227"/>
    </location>
</feature>
<dbReference type="Proteomes" id="UP001317742">
    <property type="component" value="Chromosome"/>
</dbReference>
<name>A0ABN6S3G5_9BACT</name>
<keyword evidence="3" id="KW-1185">Reference proteome</keyword>
<feature type="transmembrane region" description="Helical" evidence="1">
    <location>
        <begin position="102"/>
        <end position="125"/>
    </location>
</feature>
<feature type="transmembrane region" description="Helical" evidence="1">
    <location>
        <begin position="357"/>
        <end position="376"/>
    </location>
</feature>
<proteinExistence type="predicted"/>
<dbReference type="EMBL" id="AP026709">
    <property type="protein sequence ID" value="BDQ37759.1"/>
    <property type="molecule type" value="Genomic_DNA"/>
</dbReference>
<feature type="transmembrane region" description="Helical" evidence="1">
    <location>
        <begin position="326"/>
        <end position="350"/>
    </location>
</feature>
<feature type="transmembrane region" description="Helical" evidence="1">
    <location>
        <begin position="75"/>
        <end position="90"/>
    </location>
</feature>
<evidence type="ECO:0000313" key="3">
    <source>
        <dbReference type="Proteomes" id="UP001317742"/>
    </source>
</evidence>
<keyword evidence="1" id="KW-1133">Transmembrane helix</keyword>
<keyword evidence="1" id="KW-0812">Transmembrane</keyword>
<feature type="transmembrane region" description="Helical" evidence="1">
    <location>
        <begin position="137"/>
        <end position="158"/>
    </location>
</feature>